<sequence>MSARTYSATVIASPYTYIFVNRPDTDHTDVIQFKTGDESSGKKQGKLTAGGNVVVAKEGPIAALQYYSGDNTKVHHVVLYFFGDGTGQYSTKPNEVNAAKKLTEVNEAKLDNASEPGTNPLTGWRVAGTDITLQRTLGRQVDSSSVLAATARGTQLNVVFTEKDKPDDVRYQWYDGKQWNQSIFPLNS</sequence>
<dbReference type="HOGENOM" id="CLU_1440817_0_0_1"/>
<dbReference type="RefSeq" id="XP_014550619.1">
    <property type="nucleotide sequence ID" value="XM_014695133.1"/>
</dbReference>
<evidence type="ECO:0000313" key="2">
    <source>
        <dbReference type="Proteomes" id="UP000054337"/>
    </source>
</evidence>
<reference evidence="1 2" key="1">
    <citation type="journal article" date="2013" name="PLoS Genet.">
        <title>Comparative genome structure, secondary metabolite, and effector coding capacity across Cochliobolus pathogens.</title>
        <authorList>
            <person name="Condon B.J."/>
            <person name="Leng Y."/>
            <person name="Wu D."/>
            <person name="Bushley K.E."/>
            <person name="Ohm R.A."/>
            <person name="Otillar R."/>
            <person name="Martin J."/>
            <person name="Schackwitz W."/>
            <person name="Grimwood J."/>
            <person name="MohdZainudin N."/>
            <person name="Xue C."/>
            <person name="Wang R."/>
            <person name="Manning V.A."/>
            <person name="Dhillon B."/>
            <person name="Tu Z.J."/>
            <person name="Steffenson B.J."/>
            <person name="Salamov A."/>
            <person name="Sun H."/>
            <person name="Lowry S."/>
            <person name="LaButti K."/>
            <person name="Han J."/>
            <person name="Copeland A."/>
            <person name="Lindquist E."/>
            <person name="Barry K."/>
            <person name="Schmutz J."/>
            <person name="Baker S.E."/>
            <person name="Ciuffetti L.M."/>
            <person name="Grigoriev I.V."/>
            <person name="Zhong S."/>
            <person name="Turgeon B.G."/>
        </authorList>
    </citation>
    <scope>NUCLEOTIDE SEQUENCE [LARGE SCALE GENOMIC DNA]</scope>
    <source>
        <strain evidence="1 2">FI3</strain>
    </source>
</reference>
<dbReference type="AlphaFoldDB" id="W7E4Y0"/>
<gene>
    <name evidence="1" type="ORF">COCVIDRAFT_31703</name>
</gene>
<dbReference type="GeneID" id="26254853"/>
<organism evidence="1 2">
    <name type="scientific">Bipolaris victoriae (strain FI3)</name>
    <name type="common">Victoria blight of oats agent</name>
    <name type="synonym">Cochliobolus victoriae</name>
    <dbReference type="NCBI Taxonomy" id="930091"/>
    <lineage>
        <taxon>Eukaryota</taxon>
        <taxon>Fungi</taxon>
        <taxon>Dikarya</taxon>
        <taxon>Ascomycota</taxon>
        <taxon>Pezizomycotina</taxon>
        <taxon>Dothideomycetes</taxon>
        <taxon>Pleosporomycetidae</taxon>
        <taxon>Pleosporales</taxon>
        <taxon>Pleosporineae</taxon>
        <taxon>Pleosporaceae</taxon>
        <taxon>Bipolaris</taxon>
    </lineage>
</organism>
<keyword evidence="2" id="KW-1185">Reference proteome</keyword>
<evidence type="ECO:0000313" key="1">
    <source>
        <dbReference type="EMBL" id="EUN21045.1"/>
    </source>
</evidence>
<proteinExistence type="predicted"/>
<dbReference type="EMBL" id="KI968868">
    <property type="protein sequence ID" value="EUN21045.1"/>
    <property type="molecule type" value="Genomic_DNA"/>
</dbReference>
<dbReference type="Proteomes" id="UP000054337">
    <property type="component" value="Unassembled WGS sequence"/>
</dbReference>
<accession>W7E4Y0</accession>
<name>W7E4Y0_BIPV3</name>
<protein>
    <submittedName>
        <fullName evidence="1">Uncharacterized protein</fullName>
    </submittedName>
</protein>